<comment type="function">
    <text evidence="10">Catalyzes the epimerization of the S- and R-forms of NAD(P)HX, a damaged form of NAD(P)H that is a result of enzymatic or heat-dependent hydration. This is a prerequisite for the S-specific NAD(P)H-hydrate dehydratase to allow the repair of both epimers of NAD(P)HX.</text>
</comment>
<feature type="domain" description="YjeF N-terminal" evidence="11">
    <location>
        <begin position="50"/>
        <end position="257"/>
    </location>
</feature>
<feature type="binding site" evidence="10">
    <location>
        <position position="201"/>
    </location>
    <ligand>
        <name>K(+)</name>
        <dbReference type="ChEBI" id="CHEBI:29103"/>
    </ligand>
</feature>
<dbReference type="NCBIfam" id="TIGR00197">
    <property type="entry name" value="yjeF_nterm"/>
    <property type="match status" value="1"/>
</dbReference>
<feature type="binding site" evidence="10">
    <location>
        <position position="101"/>
    </location>
    <ligand>
        <name>K(+)</name>
        <dbReference type="ChEBI" id="CHEBI:29103"/>
    </ligand>
</feature>
<dbReference type="PANTHER" id="PTHR13232:SF10">
    <property type="entry name" value="NAD(P)H-HYDRATE EPIMERASE"/>
    <property type="match status" value="1"/>
</dbReference>
<feature type="binding site" evidence="10">
    <location>
        <position position="198"/>
    </location>
    <ligand>
        <name>(6S)-NADPHX</name>
        <dbReference type="ChEBI" id="CHEBI:64076"/>
    </ligand>
</feature>
<dbReference type="HAMAP" id="MF_01966">
    <property type="entry name" value="NADHX_epimerase"/>
    <property type="match status" value="1"/>
</dbReference>
<dbReference type="EC" id="5.1.99.6" evidence="3 10"/>
<dbReference type="Proteomes" id="UP001652621">
    <property type="component" value="Unplaced"/>
</dbReference>
<keyword evidence="6" id="KW-0521">NADP</keyword>
<dbReference type="GeneID" id="101896079"/>
<keyword evidence="5 10" id="KW-0547">Nucleotide-binding</keyword>
<feature type="binding site" evidence="10">
    <location>
        <begin position="100"/>
        <end position="104"/>
    </location>
    <ligand>
        <name>(6S)-NADPHX</name>
        <dbReference type="ChEBI" id="CHEBI:64076"/>
    </ligand>
</feature>
<comment type="catalytic activity">
    <reaction evidence="2 10">
        <text>(6R)-NADPHX = (6S)-NADPHX</text>
        <dbReference type="Rhea" id="RHEA:32227"/>
        <dbReference type="ChEBI" id="CHEBI:64076"/>
        <dbReference type="ChEBI" id="CHEBI:64077"/>
        <dbReference type="EC" id="5.1.99.6"/>
    </reaction>
</comment>
<reference evidence="13" key="1">
    <citation type="submission" date="2025-08" db="UniProtKB">
        <authorList>
            <consortium name="RefSeq"/>
        </authorList>
    </citation>
    <scope>IDENTIFICATION</scope>
    <source>
        <strain evidence="13">Aabys</strain>
        <tissue evidence="13">Whole body</tissue>
    </source>
</reference>
<evidence type="ECO:0000256" key="8">
    <source>
        <dbReference type="ARBA" id="ARBA00023027"/>
    </source>
</evidence>
<dbReference type="InterPro" id="IPR004443">
    <property type="entry name" value="YjeF_N_dom"/>
</dbReference>
<organism evidence="12 13">
    <name type="scientific">Musca domestica</name>
    <name type="common">House fly</name>
    <dbReference type="NCBI Taxonomy" id="7370"/>
    <lineage>
        <taxon>Eukaryota</taxon>
        <taxon>Metazoa</taxon>
        <taxon>Ecdysozoa</taxon>
        <taxon>Arthropoda</taxon>
        <taxon>Hexapoda</taxon>
        <taxon>Insecta</taxon>
        <taxon>Pterygota</taxon>
        <taxon>Neoptera</taxon>
        <taxon>Endopterygota</taxon>
        <taxon>Diptera</taxon>
        <taxon>Brachycera</taxon>
        <taxon>Muscomorpha</taxon>
        <taxon>Muscoidea</taxon>
        <taxon>Muscidae</taxon>
        <taxon>Musca</taxon>
    </lineage>
</organism>
<evidence type="ECO:0000256" key="3">
    <source>
        <dbReference type="ARBA" id="ARBA00012228"/>
    </source>
</evidence>
<dbReference type="RefSeq" id="XP_058985361.1">
    <property type="nucleotide sequence ID" value="XM_059129378.1"/>
</dbReference>
<evidence type="ECO:0000256" key="1">
    <source>
        <dbReference type="ARBA" id="ARBA00000013"/>
    </source>
</evidence>
<accession>A0ABM3VHU6</accession>
<dbReference type="PANTHER" id="PTHR13232">
    <property type="entry name" value="NAD(P)H-HYDRATE EPIMERASE"/>
    <property type="match status" value="1"/>
</dbReference>
<evidence type="ECO:0000313" key="13">
    <source>
        <dbReference type="RefSeq" id="XP_058985361.1"/>
    </source>
</evidence>
<sequence>MNFKNILQIQNRRSRSKLFENCKIFLPKTIRCIYTTSILKAMKYLNQQEAINVDQELFNDYKFSVDQLMELAGLSCSHAIAKCYAAPQYARVLVCCGPGNNGGDGLVCARHLSLMGYKPRIYYPKPTPNPLYENLTHQCKSMNIEFVDATSDLENISQQYDLIVDALFGFSFKPPVRETFVPIINVLQNTKLPIASIDIPSGWHVENGKNNECDFEPSLLISLTAPKLCAKFFKGPHHYLGGRFVPPALREKYQLDLPEYPGTETCVKLS</sequence>
<feature type="binding site" evidence="10">
    <location>
        <position position="165"/>
    </location>
    <ligand>
        <name>K(+)</name>
        <dbReference type="ChEBI" id="CHEBI:29103"/>
    </ligand>
</feature>
<comment type="caution">
    <text evidence="10">Lacks conserved residue(s) required for the propagation of feature annotation.</text>
</comment>
<keyword evidence="9 10" id="KW-0413">Isomerase</keyword>
<evidence type="ECO:0000313" key="12">
    <source>
        <dbReference type="Proteomes" id="UP001652621"/>
    </source>
</evidence>
<evidence type="ECO:0000256" key="7">
    <source>
        <dbReference type="ARBA" id="ARBA00022958"/>
    </source>
</evidence>
<proteinExistence type="inferred from homology"/>
<evidence type="ECO:0000256" key="6">
    <source>
        <dbReference type="ARBA" id="ARBA00022857"/>
    </source>
</evidence>
<comment type="catalytic activity">
    <reaction evidence="1 10">
        <text>(6R)-NADHX = (6S)-NADHX</text>
        <dbReference type="Rhea" id="RHEA:32215"/>
        <dbReference type="ChEBI" id="CHEBI:64074"/>
        <dbReference type="ChEBI" id="CHEBI:64075"/>
        <dbReference type="EC" id="5.1.99.6"/>
    </reaction>
</comment>
<dbReference type="PROSITE" id="PS51385">
    <property type="entry name" value="YJEF_N"/>
    <property type="match status" value="1"/>
</dbReference>
<protein>
    <recommendedName>
        <fullName evidence="3 10">NAD(P)H-hydrate epimerase</fullName>
        <ecNumber evidence="3 10">5.1.99.6</ecNumber>
    </recommendedName>
    <alternativeName>
        <fullName evidence="10">NAD(P)HX epimerase</fullName>
    </alternativeName>
</protein>
<evidence type="ECO:0000256" key="4">
    <source>
        <dbReference type="ARBA" id="ARBA00022723"/>
    </source>
</evidence>
<dbReference type="SUPFAM" id="SSF64153">
    <property type="entry name" value="YjeF N-terminal domain-like"/>
    <property type="match status" value="1"/>
</dbReference>
<keyword evidence="12" id="KW-1185">Reference proteome</keyword>
<keyword evidence="7 10" id="KW-0630">Potassium</keyword>
<feature type="binding site" evidence="10">
    <location>
        <begin position="169"/>
        <end position="175"/>
    </location>
    <ligand>
        <name>(6S)-NADPHX</name>
        <dbReference type="ChEBI" id="CHEBI:64076"/>
    </ligand>
</feature>
<comment type="cofactor">
    <cofactor evidence="10">
        <name>K(+)</name>
        <dbReference type="ChEBI" id="CHEBI:29103"/>
    </cofactor>
    <text evidence="10">Binds 1 potassium ion per subunit.</text>
</comment>
<evidence type="ECO:0000256" key="9">
    <source>
        <dbReference type="ARBA" id="ARBA00023235"/>
    </source>
</evidence>
<gene>
    <name evidence="13" type="primary">LOC101896079</name>
</gene>
<evidence type="ECO:0000256" key="5">
    <source>
        <dbReference type="ARBA" id="ARBA00022741"/>
    </source>
</evidence>
<dbReference type="InterPro" id="IPR036652">
    <property type="entry name" value="YjeF_N_dom_sf"/>
</dbReference>
<name>A0ABM3VHU6_MUSDO</name>
<dbReference type="InterPro" id="IPR032976">
    <property type="entry name" value="YJEFN_prot_NAXE-like"/>
</dbReference>
<evidence type="ECO:0000259" key="11">
    <source>
        <dbReference type="PROSITE" id="PS51385"/>
    </source>
</evidence>
<keyword evidence="8 10" id="KW-0520">NAD</keyword>
<dbReference type="Pfam" id="PF03853">
    <property type="entry name" value="YjeF_N"/>
    <property type="match status" value="1"/>
</dbReference>
<evidence type="ECO:0000256" key="2">
    <source>
        <dbReference type="ARBA" id="ARBA00000909"/>
    </source>
</evidence>
<dbReference type="Gene3D" id="3.40.50.10260">
    <property type="entry name" value="YjeF N-terminal domain"/>
    <property type="match status" value="1"/>
</dbReference>
<keyword evidence="4 10" id="KW-0479">Metal-binding</keyword>
<comment type="similarity">
    <text evidence="10">Belongs to the NnrE/AIBP family.</text>
</comment>
<evidence type="ECO:0000256" key="10">
    <source>
        <dbReference type="HAMAP-Rule" id="MF_03159"/>
    </source>
</evidence>